<dbReference type="RefSeq" id="WP_120723287.1">
    <property type="nucleotide sequence ID" value="NZ_CP032698.1"/>
</dbReference>
<feature type="signal peptide" evidence="3">
    <location>
        <begin position="1"/>
        <end position="35"/>
    </location>
</feature>
<dbReference type="InterPro" id="IPR029052">
    <property type="entry name" value="Metallo-depent_PP-like"/>
</dbReference>
<dbReference type="PANTHER" id="PTHR33393:SF13">
    <property type="entry name" value="PGA BIOSYNTHESIS PROTEIN CAPA"/>
    <property type="match status" value="1"/>
</dbReference>
<dbReference type="Gene3D" id="3.60.21.10">
    <property type="match status" value="1"/>
</dbReference>
<dbReference type="OrthoDB" id="9810718at2"/>
<reference evidence="5 6" key="1">
    <citation type="submission" date="2018-10" db="EMBL/GenBank/DDBJ databases">
        <title>Relationship between Morphology and Antimicrobial Activity in Streptomyces.</title>
        <authorList>
            <person name="Kang H.J."/>
            <person name="Kim S.B."/>
        </authorList>
    </citation>
    <scope>NUCLEOTIDE SEQUENCE [LARGE SCALE GENOMIC DNA]</scope>
    <source>
        <strain evidence="5 6">BH38</strain>
    </source>
</reference>
<comment type="similarity">
    <text evidence="1">Belongs to the CapA family.</text>
</comment>
<dbReference type="Proteomes" id="UP000271554">
    <property type="component" value="Chromosome"/>
</dbReference>
<evidence type="ECO:0000313" key="5">
    <source>
        <dbReference type="EMBL" id="AYG82758.1"/>
    </source>
</evidence>
<dbReference type="InterPro" id="IPR052169">
    <property type="entry name" value="CW_Biosynth-Accessory"/>
</dbReference>
<dbReference type="SUPFAM" id="SSF56300">
    <property type="entry name" value="Metallo-dependent phosphatases"/>
    <property type="match status" value="1"/>
</dbReference>
<evidence type="ECO:0000256" key="1">
    <source>
        <dbReference type="ARBA" id="ARBA00005662"/>
    </source>
</evidence>
<dbReference type="KEGG" id="shun:DWB77_04945"/>
<proteinExistence type="inferred from homology"/>
<dbReference type="AlphaFoldDB" id="A0A387HP93"/>
<dbReference type="InterPro" id="IPR019079">
    <property type="entry name" value="Capsule_synth_CapA"/>
</dbReference>
<feature type="region of interest" description="Disordered" evidence="2">
    <location>
        <begin position="38"/>
        <end position="66"/>
    </location>
</feature>
<name>A0A387HP93_9ACTN</name>
<dbReference type="PANTHER" id="PTHR33393">
    <property type="entry name" value="POLYGLUTAMINE SYNTHESIS ACCESSORY PROTEIN RV0574C-RELATED"/>
    <property type="match status" value="1"/>
</dbReference>
<keyword evidence="6" id="KW-1185">Reference proteome</keyword>
<dbReference type="SMART" id="SM00854">
    <property type="entry name" value="PGA_cap"/>
    <property type="match status" value="1"/>
</dbReference>
<keyword evidence="3" id="KW-0732">Signal</keyword>
<dbReference type="CDD" id="cd07381">
    <property type="entry name" value="MPP_CapA"/>
    <property type="match status" value="1"/>
</dbReference>
<sequence>MPAPARPRALSRHTATARACALVLGVLSAATSVTACSGSSSPAPASAAERSAPVSPEAAPAVTAVPTPDLPAGTITLAFGGDVHFTERTASRLAATPADPALGPIARTVASADFAMVNLETAITTRGAAEPKLYHFRTPPSALTALRDSGVDAVSMANNHAVDYGPAGLADTLDAVHHAPIPVLGIGANEAEAYKPYVKEIRGVKLAVLAASQVMDLTNDKFRAGPKKPGIASALDAAKLVAAVKRAKARADVVVVYLHWGTEGQSCPGAEQKSIAAKLAAAGATVVVGTHAHVMLGSGMLGSSYVNYGLGNLLWYGTSPYPHSNDSGVATVTVSGGRVVGQGFVPAEVDGRGVPMPLQGVGAKAVLDRLAALRPCASLTPAPH</sequence>
<evidence type="ECO:0000256" key="2">
    <source>
        <dbReference type="SAM" id="MobiDB-lite"/>
    </source>
</evidence>
<feature type="chain" id="PRO_5039409959" evidence="3">
    <location>
        <begin position="36"/>
        <end position="384"/>
    </location>
</feature>
<accession>A0A387HP93</accession>
<evidence type="ECO:0000259" key="4">
    <source>
        <dbReference type="SMART" id="SM00854"/>
    </source>
</evidence>
<feature type="domain" description="Capsule synthesis protein CapA" evidence="4">
    <location>
        <begin position="76"/>
        <end position="317"/>
    </location>
</feature>
<dbReference type="EMBL" id="CP032698">
    <property type="protein sequence ID" value="AYG82758.1"/>
    <property type="molecule type" value="Genomic_DNA"/>
</dbReference>
<gene>
    <name evidence="5" type="primary">capA_2</name>
    <name evidence="5" type="ORF">DWB77_04945</name>
</gene>
<organism evidence="5 6">
    <name type="scientific">Streptomyces hundungensis</name>
    <dbReference type="NCBI Taxonomy" id="1077946"/>
    <lineage>
        <taxon>Bacteria</taxon>
        <taxon>Bacillati</taxon>
        <taxon>Actinomycetota</taxon>
        <taxon>Actinomycetes</taxon>
        <taxon>Kitasatosporales</taxon>
        <taxon>Streptomycetaceae</taxon>
        <taxon>Streptomyces</taxon>
    </lineage>
</organism>
<evidence type="ECO:0000313" key="6">
    <source>
        <dbReference type="Proteomes" id="UP000271554"/>
    </source>
</evidence>
<dbReference type="Pfam" id="PF09587">
    <property type="entry name" value="PGA_cap"/>
    <property type="match status" value="1"/>
</dbReference>
<evidence type="ECO:0000256" key="3">
    <source>
        <dbReference type="SAM" id="SignalP"/>
    </source>
</evidence>
<protein>
    <submittedName>
        <fullName evidence="5">Capsule biosynthesis protein CapA</fullName>
    </submittedName>
</protein>